<comment type="function">
    <text evidence="7">Involved in the lipid remodeling steps of GPI-anchor maturation.</text>
</comment>
<feature type="transmembrane region" description="Helical" evidence="7">
    <location>
        <begin position="145"/>
        <end position="166"/>
    </location>
</feature>
<dbReference type="InterPro" id="IPR007217">
    <property type="entry name" value="Per1-like"/>
</dbReference>
<dbReference type="Pfam" id="PF04080">
    <property type="entry name" value="Per1"/>
    <property type="match status" value="1"/>
</dbReference>
<keyword evidence="7" id="KW-0256">Endoplasmic reticulum</keyword>
<feature type="transmembrane region" description="Helical" evidence="7">
    <location>
        <begin position="178"/>
        <end position="196"/>
    </location>
</feature>
<keyword evidence="6 7" id="KW-0472">Membrane</keyword>
<comment type="caution">
    <text evidence="7">Lacks conserved residue(s) required for the propagation of feature annotation.</text>
</comment>
<gene>
    <name evidence="8" type="ORF">WICANDRAFT_101739</name>
</gene>
<dbReference type="GO" id="GO:0006506">
    <property type="term" value="P:GPI anchor biosynthetic process"/>
    <property type="evidence" value="ECO:0007669"/>
    <property type="project" value="UniProtKB-KW"/>
</dbReference>
<dbReference type="GO" id="GO:0016788">
    <property type="term" value="F:hydrolase activity, acting on ester bonds"/>
    <property type="evidence" value="ECO:0007669"/>
    <property type="project" value="TreeGrafter"/>
</dbReference>
<dbReference type="AlphaFoldDB" id="A0A1E3NW58"/>
<dbReference type="GeneID" id="30197578"/>
<feature type="chain" id="PRO_5016485507" description="Post-GPI attachment to proteins factor 3" evidence="7">
    <location>
        <begin position="19"/>
        <end position="290"/>
    </location>
</feature>
<accession>A0A1E3NW58</accession>
<dbReference type="PANTHER" id="PTHR13148">
    <property type="entry name" value="PER1-RELATED"/>
    <property type="match status" value="1"/>
</dbReference>
<keyword evidence="2 7" id="KW-0337">GPI-anchor biosynthesis</keyword>
<dbReference type="GO" id="GO:0005789">
    <property type="term" value="C:endoplasmic reticulum membrane"/>
    <property type="evidence" value="ECO:0007669"/>
    <property type="project" value="UniProtKB-SubCell"/>
</dbReference>
<protein>
    <recommendedName>
        <fullName evidence="7">Post-GPI attachment to proteins factor 3</fullName>
    </recommendedName>
</protein>
<comment type="subcellular location">
    <subcellularLocation>
        <location evidence="1">Endomembrane system</location>
        <topology evidence="1">Multi-pass membrane protein</topology>
    </subcellularLocation>
    <subcellularLocation>
        <location evidence="7">Endoplasmic reticulum membrane</location>
        <topology evidence="7">Multi-pass membrane protein</topology>
    </subcellularLocation>
</comment>
<evidence type="ECO:0000256" key="5">
    <source>
        <dbReference type="ARBA" id="ARBA00022989"/>
    </source>
</evidence>
<comment type="similarity">
    <text evidence="7">Belongs to the PGAP3 family.</text>
</comment>
<evidence type="ECO:0000256" key="4">
    <source>
        <dbReference type="ARBA" id="ARBA00022729"/>
    </source>
</evidence>
<name>A0A1E3NW58_WICAA</name>
<keyword evidence="4 7" id="KW-0732">Signal</keyword>
<reference evidence="8 9" key="1">
    <citation type="journal article" date="2016" name="Proc. Natl. Acad. Sci. U.S.A.">
        <title>Comparative genomics of biotechnologically important yeasts.</title>
        <authorList>
            <person name="Riley R."/>
            <person name="Haridas S."/>
            <person name="Wolfe K.H."/>
            <person name="Lopes M.R."/>
            <person name="Hittinger C.T."/>
            <person name="Goeker M."/>
            <person name="Salamov A.A."/>
            <person name="Wisecaver J.H."/>
            <person name="Long T.M."/>
            <person name="Calvey C.H."/>
            <person name="Aerts A.L."/>
            <person name="Barry K.W."/>
            <person name="Choi C."/>
            <person name="Clum A."/>
            <person name="Coughlan A.Y."/>
            <person name="Deshpande S."/>
            <person name="Douglass A.P."/>
            <person name="Hanson S.J."/>
            <person name="Klenk H.-P."/>
            <person name="LaButti K.M."/>
            <person name="Lapidus A."/>
            <person name="Lindquist E.A."/>
            <person name="Lipzen A.M."/>
            <person name="Meier-Kolthoff J.P."/>
            <person name="Ohm R.A."/>
            <person name="Otillar R.P."/>
            <person name="Pangilinan J.L."/>
            <person name="Peng Y."/>
            <person name="Rokas A."/>
            <person name="Rosa C.A."/>
            <person name="Scheuner C."/>
            <person name="Sibirny A.A."/>
            <person name="Slot J.C."/>
            <person name="Stielow J.B."/>
            <person name="Sun H."/>
            <person name="Kurtzman C.P."/>
            <person name="Blackwell M."/>
            <person name="Grigoriev I.V."/>
            <person name="Jeffries T.W."/>
        </authorList>
    </citation>
    <scope>NUCLEOTIDE SEQUENCE [LARGE SCALE GENOMIC DNA]</scope>
    <source>
        <strain evidence="9">ATCC 58044 / CBS 1984 / NCYC 433 / NRRL Y-366-8</strain>
    </source>
</reference>
<dbReference type="PANTHER" id="PTHR13148:SF0">
    <property type="entry name" value="POST-GPI ATTACHMENT TO PROTEINS FACTOR 3"/>
    <property type="match status" value="1"/>
</dbReference>
<evidence type="ECO:0000313" key="9">
    <source>
        <dbReference type="Proteomes" id="UP000094112"/>
    </source>
</evidence>
<keyword evidence="3 7" id="KW-0812">Transmembrane</keyword>
<organism evidence="8 9">
    <name type="scientific">Wickerhamomyces anomalus (strain ATCC 58044 / CBS 1984 / NCYC 433 / NRRL Y-366-8)</name>
    <name type="common">Yeast</name>
    <name type="synonym">Hansenula anomala</name>
    <dbReference type="NCBI Taxonomy" id="683960"/>
    <lineage>
        <taxon>Eukaryota</taxon>
        <taxon>Fungi</taxon>
        <taxon>Dikarya</taxon>
        <taxon>Ascomycota</taxon>
        <taxon>Saccharomycotina</taxon>
        <taxon>Saccharomycetes</taxon>
        <taxon>Phaffomycetales</taxon>
        <taxon>Wickerhamomycetaceae</taxon>
        <taxon>Wickerhamomyces</taxon>
    </lineage>
</organism>
<evidence type="ECO:0000256" key="3">
    <source>
        <dbReference type="ARBA" id="ARBA00022692"/>
    </source>
</evidence>
<evidence type="ECO:0000313" key="8">
    <source>
        <dbReference type="EMBL" id="ODQ57366.1"/>
    </source>
</evidence>
<evidence type="ECO:0000256" key="6">
    <source>
        <dbReference type="ARBA" id="ARBA00023136"/>
    </source>
</evidence>
<feature type="transmembrane region" description="Helical" evidence="7">
    <location>
        <begin position="232"/>
        <end position="253"/>
    </location>
</feature>
<evidence type="ECO:0000256" key="1">
    <source>
        <dbReference type="ARBA" id="ARBA00004127"/>
    </source>
</evidence>
<feature type="transmembrane region" description="Helical" evidence="7">
    <location>
        <begin position="265"/>
        <end position="284"/>
    </location>
</feature>
<evidence type="ECO:0000256" key="2">
    <source>
        <dbReference type="ARBA" id="ARBA00022502"/>
    </source>
</evidence>
<dbReference type="GO" id="GO:0000329">
    <property type="term" value="C:fungal-type vacuole membrane"/>
    <property type="evidence" value="ECO:0007669"/>
    <property type="project" value="EnsemblFungi"/>
</dbReference>
<keyword evidence="9" id="KW-1185">Reference proteome</keyword>
<proteinExistence type="inferred from homology"/>
<dbReference type="OrthoDB" id="419770at2759"/>
<evidence type="ECO:0000256" key="7">
    <source>
        <dbReference type="RuleBase" id="RU365066"/>
    </source>
</evidence>
<dbReference type="STRING" id="683960.A0A1E3NW58"/>
<keyword evidence="5 7" id="KW-1133">Transmembrane helix</keyword>
<feature type="transmembrane region" description="Helical" evidence="7">
    <location>
        <begin position="208"/>
        <end position="226"/>
    </location>
</feature>
<feature type="transmembrane region" description="Helical" evidence="7">
    <location>
        <begin position="104"/>
        <end position="125"/>
    </location>
</feature>
<dbReference type="RefSeq" id="XP_019036573.1">
    <property type="nucleotide sequence ID" value="XM_019180332.1"/>
</dbReference>
<dbReference type="EMBL" id="KV454213">
    <property type="protein sequence ID" value="ODQ57366.1"/>
    <property type="molecule type" value="Genomic_DNA"/>
</dbReference>
<feature type="signal peptide" evidence="7">
    <location>
        <begin position="1"/>
        <end position="18"/>
    </location>
</feature>
<dbReference type="Proteomes" id="UP000094112">
    <property type="component" value="Unassembled WGS sequence"/>
</dbReference>
<dbReference type="GO" id="GO:0030026">
    <property type="term" value="P:intracellular manganese ion homeostasis"/>
    <property type="evidence" value="ECO:0007669"/>
    <property type="project" value="EnsemblFungi"/>
</dbReference>
<sequence>MRFSSLIFISILSALSIASPGDNLYIFEDCNSACESKICQTSSTFETNQFLQYDFEHLSPILRLLLWDCPSNCDYQCQQYVTNIRIAEGEEILQFHGKWPFKRILLTQEFASSLFSILNFIPHYLNFKKLLPKYQRTQGNKKTLYFNVLIVSLITMIAWICSTVFHIRDLIITERLDYFFAGATVLSGLHALVIRVFRFDLNQEKRIWTSRICILLYLYHFIRLNYDWSYTYNMQANITIAILQYALFIVLAYQHYKKTPSRKSLYITPLALIGSVGSGYINSFTKILKV</sequence>